<keyword evidence="4" id="KW-0378">Hydrolase</keyword>
<dbReference type="GO" id="GO:0005975">
    <property type="term" value="P:carbohydrate metabolic process"/>
    <property type="evidence" value="ECO:0007669"/>
    <property type="project" value="InterPro"/>
</dbReference>
<dbReference type="PROSITE" id="PS51762">
    <property type="entry name" value="GH16_2"/>
    <property type="match status" value="1"/>
</dbReference>
<dbReference type="PANTHER" id="PTHR10963">
    <property type="entry name" value="GLYCOSYL HYDROLASE-RELATED"/>
    <property type="match status" value="1"/>
</dbReference>
<dbReference type="InterPro" id="IPR013320">
    <property type="entry name" value="ConA-like_dom_sf"/>
</dbReference>
<dbReference type="Gene3D" id="2.60.120.200">
    <property type="match status" value="1"/>
</dbReference>
<dbReference type="InterPro" id="IPR000757">
    <property type="entry name" value="Beta-glucanase-like"/>
</dbReference>
<keyword evidence="5" id="KW-1185">Reference proteome</keyword>
<evidence type="ECO:0000256" key="1">
    <source>
        <dbReference type="ARBA" id="ARBA00006865"/>
    </source>
</evidence>
<evidence type="ECO:0000313" key="5">
    <source>
        <dbReference type="Proteomes" id="UP000243904"/>
    </source>
</evidence>
<protein>
    <submittedName>
        <fullName evidence="4">Glycosyl hydrolases family 16</fullName>
    </submittedName>
</protein>
<name>A0A1H2BJG8_9BRAD</name>
<organism evidence="4 5">
    <name type="scientific">Bradyrhizobium canariense</name>
    <dbReference type="NCBI Taxonomy" id="255045"/>
    <lineage>
        <taxon>Bacteria</taxon>
        <taxon>Pseudomonadati</taxon>
        <taxon>Pseudomonadota</taxon>
        <taxon>Alphaproteobacteria</taxon>
        <taxon>Hyphomicrobiales</taxon>
        <taxon>Nitrobacteraceae</taxon>
        <taxon>Bradyrhizobium</taxon>
    </lineage>
</organism>
<feature type="chain" id="PRO_5009270025" evidence="2">
    <location>
        <begin position="24"/>
        <end position="284"/>
    </location>
</feature>
<evidence type="ECO:0000313" key="4">
    <source>
        <dbReference type="EMBL" id="SDT58284.1"/>
    </source>
</evidence>
<comment type="similarity">
    <text evidence="1">Belongs to the glycosyl hydrolase 16 family.</text>
</comment>
<evidence type="ECO:0000259" key="3">
    <source>
        <dbReference type="PROSITE" id="PS51762"/>
    </source>
</evidence>
<dbReference type="EMBL" id="LT629750">
    <property type="protein sequence ID" value="SDT58284.1"/>
    <property type="molecule type" value="Genomic_DNA"/>
</dbReference>
<sequence>MNKLLPGFLAIALVALKVPVAYAASPETSGSCELHPVMIEDFDEESISAHRIGPARWTAHTPWSGDFGDARFADPGPRGPFKVEDGILSITASKDREGRWASGLIAAADASGAGAGTRYGYFEVRMKMPPGPGTWPAFWLAALKPVAGSDRNVEIDVIEYYGQFTDAYRTALHIWYKDTAKTRATGEKITVPDGSLVQDYHTYGVDVSPQAVAFFLDGKQVWSQPTPPELDGPLYPLVNLALGSGWPIDQTPNPSTLLVDYVHVYGRDAGPPNGCPAGPPPKSR</sequence>
<dbReference type="Pfam" id="PF00722">
    <property type="entry name" value="Glyco_hydro_16"/>
    <property type="match status" value="1"/>
</dbReference>
<evidence type="ECO:0000256" key="2">
    <source>
        <dbReference type="SAM" id="SignalP"/>
    </source>
</evidence>
<dbReference type="AlphaFoldDB" id="A0A1H2BJG8"/>
<feature type="signal peptide" evidence="2">
    <location>
        <begin position="1"/>
        <end position="23"/>
    </location>
</feature>
<dbReference type="SUPFAM" id="SSF49899">
    <property type="entry name" value="Concanavalin A-like lectins/glucanases"/>
    <property type="match status" value="1"/>
</dbReference>
<keyword evidence="2" id="KW-0732">Signal</keyword>
<dbReference type="RefSeq" id="WP_244548909.1">
    <property type="nucleotide sequence ID" value="NZ_LT629750.1"/>
</dbReference>
<feature type="domain" description="GH16" evidence="3">
    <location>
        <begin position="40"/>
        <end position="270"/>
    </location>
</feature>
<dbReference type="GO" id="GO:0004553">
    <property type="term" value="F:hydrolase activity, hydrolyzing O-glycosyl compounds"/>
    <property type="evidence" value="ECO:0007669"/>
    <property type="project" value="InterPro"/>
</dbReference>
<accession>A0A1H2BJG8</accession>
<dbReference type="PANTHER" id="PTHR10963:SF55">
    <property type="entry name" value="GLYCOSIDE HYDROLASE FAMILY 16 PROTEIN"/>
    <property type="match status" value="1"/>
</dbReference>
<gene>
    <name evidence="4" type="ORF">SAMN05444158_7240</name>
</gene>
<dbReference type="Proteomes" id="UP000243904">
    <property type="component" value="Chromosome I"/>
</dbReference>
<dbReference type="CDD" id="cd08023">
    <property type="entry name" value="GH16_laminarinase_like"/>
    <property type="match status" value="1"/>
</dbReference>
<reference evidence="5" key="1">
    <citation type="submission" date="2016-10" db="EMBL/GenBank/DDBJ databases">
        <authorList>
            <person name="Varghese N."/>
            <person name="Submissions S."/>
        </authorList>
    </citation>
    <scope>NUCLEOTIDE SEQUENCE [LARGE SCALE GENOMIC DNA]</scope>
    <source>
        <strain evidence="5">GAS369</strain>
    </source>
</reference>
<dbReference type="InterPro" id="IPR050546">
    <property type="entry name" value="Glycosyl_Hydrlase_16"/>
</dbReference>
<proteinExistence type="inferred from homology"/>